<dbReference type="PANTHER" id="PTHR43157">
    <property type="entry name" value="PHOSPHATIDYLINOSITOL-GLYCAN BIOSYNTHESIS CLASS F PROTEIN-RELATED"/>
    <property type="match status" value="1"/>
</dbReference>
<protein>
    <submittedName>
        <fullName evidence="2">SDR family NAD(P)-dependent oxidoreductase</fullName>
    </submittedName>
</protein>
<dbReference type="PRINTS" id="PR00081">
    <property type="entry name" value="GDHRDH"/>
</dbReference>
<keyword evidence="1" id="KW-0560">Oxidoreductase</keyword>
<evidence type="ECO:0000313" key="3">
    <source>
        <dbReference type="Proteomes" id="UP001207408"/>
    </source>
</evidence>
<dbReference type="InterPro" id="IPR036291">
    <property type="entry name" value="NAD(P)-bd_dom_sf"/>
</dbReference>
<name>A0AAE3SKV5_9BACT</name>
<gene>
    <name evidence="2" type="ORF">OM074_14200</name>
</gene>
<reference evidence="2" key="1">
    <citation type="submission" date="2022-10" db="EMBL/GenBank/DDBJ databases">
        <authorList>
            <person name="Yu W.X."/>
        </authorList>
    </citation>
    <scope>NUCLEOTIDE SEQUENCE</scope>
    <source>
        <strain evidence="2">D04</strain>
    </source>
</reference>
<dbReference type="InterPro" id="IPR002347">
    <property type="entry name" value="SDR_fam"/>
</dbReference>
<dbReference type="RefSeq" id="WP_301200556.1">
    <property type="nucleotide sequence ID" value="NZ_JAPDPI010000030.1"/>
</dbReference>
<comment type="caution">
    <text evidence="2">The sequence shown here is derived from an EMBL/GenBank/DDBJ whole genome shotgun (WGS) entry which is preliminary data.</text>
</comment>
<dbReference type="Pfam" id="PF00106">
    <property type="entry name" value="adh_short"/>
    <property type="match status" value="1"/>
</dbReference>
<sequence length="288" mass="32010">MESKIILVTGASDGIGKETAKTLAKQGHTLIIHGRNPKKTKTAFEEIKSESGSNNIDMFLADFLSLADVKRFAEEIKKKYDRLDVLLNNAGAQFTDTRELTAEGHEKTMVINVLSPFLLTTLLLDTLKKSKSARVVTVASAAHAMGGKPDLIDIELENSYTMPRAYGLSKLYIIWVMRHFVLEAKKQGIQNVTFNSTHPGSVKSSLGRDAMKSWKYKIIYTIWGALMSNSMEAGIKGSIMGATSPELEGVSNLYLGPKGKEKANDKYYSPENEQIIWDYCLKATEDYR</sequence>
<proteinExistence type="predicted"/>
<dbReference type="Gene3D" id="3.40.50.720">
    <property type="entry name" value="NAD(P)-binding Rossmann-like Domain"/>
    <property type="match status" value="1"/>
</dbReference>
<evidence type="ECO:0000313" key="2">
    <source>
        <dbReference type="EMBL" id="MCW3806784.1"/>
    </source>
</evidence>
<dbReference type="EMBL" id="JAPDPI010000030">
    <property type="protein sequence ID" value="MCW3806784.1"/>
    <property type="molecule type" value="Genomic_DNA"/>
</dbReference>
<dbReference type="AlphaFoldDB" id="A0AAE3SKV5"/>
<dbReference type="PANTHER" id="PTHR43157:SF31">
    <property type="entry name" value="PHOSPHATIDYLINOSITOL-GLYCAN BIOSYNTHESIS CLASS F PROTEIN"/>
    <property type="match status" value="1"/>
</dbReference>
<evidence type="ECO:0000256" key="1">
    <source>
        <dbReference type="ARBA" id="ARBA00023002"/>
    </source>
</evidence>
<organism evidence="2 3">
    <name type="scientific">Plebeiibacterium marinum</name>
    <dbReference type="NCBI Taxonomy" id="2992111"/>
    <lineage>
        <taxon>Bacteria</taxon>
        <taxon>Pseudomonadati</taxon>
        <taxon>Bacteroidota</taxon>
        <taxon>Bacteroidia</taxon>
        <taxon>Marinilabiliales</taxon>
        <taxon>Marinilabiliaceae</taxon>
        <taxon>Plebeiibacterium</taxon>
    </lineage>
</organism>
<accession>A0AAE3SKV5</accession>
<dbReference type="SUPFAM" id="SSF51735">
    <property type="entry name" value="NAD(P)-binding Rossmann-fold domains"/>
    <property type="match status" value="1"/>
</dbReference>
<dbReference type="Proteomes" id="UP001207408">
    <property type="component" value="Unassembled WGS sequence"/>
</dbReference>
<keyword evidence="3" id="KW-1185">Reference proteome</keyword>
<dbReference type="GO" id="GO:0016491">
    <property type="term" value="F:oxidoreductase activity"/>
    <property type="evidence" value="ECO:0007669"/>
    <property type="project" value="UniProtKB-KW"/>
</dbReference>